<dbReference type="PANTHER" id="PTHR44943">
    <property type="entry name" value="CELLULOSE SYNTHASE OPERON PROTEIN C"/>
    <property type="match status" value="1"/>
</dbReference>
<evidence type="ECO:0000313" key="3">
    <source>
        <dbReference type="EMBL" id="KUG17994.1"/>
    </source>
</evidence>
<organism evidence="3">
    <name type="scientific">hydrocarbon metagenome</name>
    <dbReference type="NCBI Taxonomy" id="938273"/>
    <lineage>
        <taxon>unclassified sequences</taxon>
        <taxon>metagenomes</taxon>
        <taxon>ecological metagenomes</taxon>
    </lineage>
</organism>
<dbReference type="SMART" id="SM00028">
    <property type="entry name" value="TPR"/>
    <property type="match status" value="8"/>
</dbReference>
<dbReference type="SUPFAM" id="SSF48439">
    <property type="entry name" value="Protein prenylyltransferase"/>
    <property type="match status" value="1"/>
</dbReference>
<evidence type="ECO:0000256" key="1">
    <source>
        <dbReference type="ARBA" id="ARBA00022737"/>
    </source>
</evidence>
<dbReference type="GO" id="GO:0004519">
    <property type="term" value="F:endonuclease activity"/>
    <property type="evidence" value="ECO:0007669"/>
    <property type="project" value="InterPro"/>
</dbReference>
<dbReference type="EMBL" id="LNQE01001407">
    <property type="protein sequence ID" value="KUG17994.1"/>
    <property type="molecule type" value="Genomic_DNA"/>
</dbReference>
<dbReference type="PROSITE" id="PS50293">
    <property type="entry name" value="TPR_REGION"/>
    <property type="match status" value="4"/>
</dbReference>
<dbReference type="InterPro" id="IPR011990">
    <property type="entry name" value="TPR-like_helical_dom_sf"/>
</dbReference>
<dbReference type="SUPFAM" id="SSF88697">
    <property type="entry name" value="PUA domain-like"/>
    <property type="match status" value="1"/>
</dbReference>
<dbReference type="PROSITE" id="PS50005">
    <property type="entry name" value="TPR"/>
    <property type="match status" value="7"/>
</dbReference>
<evidence type="ECO:0000256" key="2">
    <source>
        <dbReference type="ARBA" id="ARBA00022803"/>
    </source>
</evidence>
<proteinExistence type="predicted"/>
<dbReference type="AlphaFoldDB" id="A0A0W8FAX3"/>
<dbReference type="InterPro" id="IPR011856">
    <property type="entry name" value="tRNA_endonuc-like_dom_sf"/>
</dbReference>
<protein>
    <submittedName>
        <fullName evidence="3">Tpr domain protein, putative component of tonb system</fullName>
    </submittedName>
</protein>
<dbReference type="InterPro" id="IPR015947">
    <property type="entry name" value="PUA-like_sf"/>
</dbReference>
<gene>
    <name evidence="3" type="ORF">ASZ90_012308</name>
</gene>
<dbReference type="InterPro" id="IPR002793">
    <property type="entry name" value="Endonuclease_NucS"/>
</dbReference>
<sequence length="583" mass="66227">MTRPDYYLDEDGCDREDLDPTLGADSDGWWTCNKATKEGDLVLLWRTSPKKDIRYLIQAESDAYSIADDNDKGWDYGCDYEVLYKFEQSLHAKDLRQNPYFDEWGPLRCSFQGSNFKISLEYWNKLNNLLALNNPGYKDFIENTQRLPIAESIGLEKDLEDALVANLDILKRFEYNLELYNDPISNQTGRQFICKGNGGRIDLLCYNRIKKRFTVIELKNVRASQNTFGQISNYMGWVQERIAKSVPVKGLVISRGYDTRFESALKITDRISHINVEELGFSVAPSEKAQSVVDFKDSDEPRMRIPKSREASKWLKKGDDLYDQGKFDEAISCYDNAIGKDPKNKLAWVNKGAALLELMKSDEAISCFDKATELYPKSAEAWNEKGYALNRLDRFDEAIIAFNNAIDINPRSADAWNGKGIALDNSGKHDEAIQAYDRAIAIRPKFAIAWNNKGWALSGLGKKEEAIQAYNKAISINSKDPSSWNCKGNALADLGKHDEAVKAYGRAIELDPKDAILWNNKGAAFYGLSRYEEALYAFNKAIEIDPQEALIWHFKGETLKALNRTEESDSAFAKAKELGYREE</sequence>
<dbReference type="GO" id="GO:0003676">
    <property type="term" value="F:nucleic acid binding"/>
    <property type="evidence" value="ECO:0007669"/>
    <property type="project" value="InterPro"/>
</dbReference>
<dbReference type="Gene3D" id="1.25.40.10">
    <property type="entry name" value="Tetratricopeptide repeat domain"/>
    <property type="match status" value="3"/>
</dbReference>
<dbReference type="Gene3D" id="3.40.1350.10">
    <property type="match status" value="1"/>
</dbReference>
<dbReference type="CDD" id="cd22341">
    <property type="entry name" value="NucS-like"/>
    <property type="match status" value="1"/>
</dbReference>
<name>A0A0W8FAX3_9ZZZZ</name>
<dbReference type="InterPro" id="IPR051685">
    <property type="entry name" value="Ycf3/AcsC/BcsC/TPR_MFPF"/>
</dbReference>
<keyword evidence="2" id="KW-0802">TPR repeat</keyword>
<comment type="caution">
    <text evidence="3">The sequence shown here is derived from an EMBL/GenBank/DDBJ whole genome shotgun (WGS) entry which is preliminary data.</text>
</comment>
<reference evidence="3" key="1">
    <citation type="journal article" date="2015" name="Proc. Natl. Acad. Sci. U.S.A.">
        <title>Networks of energetic and metabolic interactions define dynamics in microbial communities.</title>
        <authorList>
            <person name="Embree M."/>
            <person name="Liu J.K."/>
            <person name="Al-Bassam M.M."/>
            <person name="Zengler K."/>
        </authorList>
    </citation>
    <scope>NUCLEOTIDE SEQUENCE</scope>
</reference>
<dbReference type="Pfam" id="PF13432">
    <property type="entry name" value="TPR_16"/>
    <property type="match status" value="3"/>
</dbReference>
<dbReference type="PANTHER" id="PTHR44943:SF4">
    <property type="entry name" value="TPR REPEAT-CONTAINING PROTEIN MJ0798"/>
    <property type="match status" value="1"/>
</dbReference>
<keyword evidence="1" id="KW-0677">Repeat</keyword>
<dbReference type="InterPro" id="IPR019734">
    <property type="entry name" value="TPR_rpt"/>
</dbReference>
<accession>A0A0W8FAX3</accession>